<dbReference type="Proteomes" id="UP000289738">
    <property type="component" value="Chromosome B05"/>
</dbReference>
<feature type="region of interest" description="Disordered" evidence="1">
    <location>
        <begin position="72"/>
        <end position="91"/>
    </location>
</feature>
<name>A0A444Z2Y1_ARAHY</name>
<sequence>MLEDVHKRHDYLTSWLRWEIKKALYVHWETDKEFRHRRLTKKANRASARSSKYTGGSATFIKTKVRLRVEAVTHQSQQNSENANDSAASVVDPDAIWRETLSGHTRTMYTGWGRSSPVPSAPLR</sequence>
<dbReference type="EMBL" id="SDMP01000015">
    <property type="protein sequence ID" value="RYR08559.1"/>
    <property type="molecule type" value="Genomic_DNA"/>
</dbReference>
<reference evidence="2 3" key="1">
    <citation type="submission" date="2019-01" db="EMBL/GenBank/DDBJ databases">
        <title>Sequencing of cultivated peanut Arachis hypogaea provides insights into genome evolution and oil improvement.</title>
        <authorList>
            <person name="Chen X."/>
        </authorList>
    </citation>
    <scope>NUCLEOTIDE SEQUENCE [LARGE SCALE GENOMIC DNA]</scope>
    <source>
        <strain evidence="3">cv. Fuhuasheng</strain>
        <tissue evidence="2">Leaves</tissue>
    </source>
</reference>
<gene>
    <name evidence="2" type="ORF">Ahy_B05g076292</name>
</gene>
<evidence type="ECO:0000256" key="1">
    <source>
        <dbReference type="SAM" id="MobiDB-lite"/>
    </source>
</evidence>
<proteinExistence type="predicted"/>
<dbReference type="AlphaFoldDB" id="A0A444Z2Y1"/>
<accession>A0A444Z2Y1</accession>
<keyword evidence="3" id="KW-1185">Reference proteome</keyword>
<comment type="caution">
    <text evidence="2">The sequence shown here is derived from an EMBL/GenBank/DDBJ whole genome shotgun (WGS) entry which is preliminary data.</text>
</comment>
<evidence type="ECO:0000313" key="3">
    <source>
        <dbReference type="Proteomes" id="UP000289738"/>
    </source>
</evidence>
<protein>
    <submittedName>
        <fullName evidence="2">Uncharacterized protein</fullName>
    </submittedName>
</protein>
<organism evidence="2 3">
    <name type="scientific">Arachis hypogaea</name>
    <name type="common">Peanut</name>
    <dbReference type="NCBI Taxonomy" id="3818"/>
    <lineage>
        <taxon>Eukaryota</taxon>
        <taxon>Viridiplantae</taxon>
        <taxon>Streptophyta</taxon>
        <taxon>Embryophyta</taxon>
        <taxon>Tracheophyta</taxon>
        <taxon>Spermatophyta</taxon>
        <taxon>Magnoliopsida</taxon>
        <taxon>eudicotyledons</taxon>
        <taxon>Gunneridae</taxon>
        <taxon>Pentapetalae</taxon>
        <taxon>rosids</taxon>
        <taxon>fabids</taxon>
        <taxon>Fabales</taxon>
        <taxon>Fabaceae</taxon>
        <taxon>Papilionoideae</taxon>
        <taxon>50 kb inversion clade</taxon>
        <taxon>dalbergioids sensu lato</taxon>
        <taxon>Dalbergieae</taxon>
        <taxon>Pterocarpus clade</taxon>
        <taxon>Arachis</taxon>
    </lineage>
</organism>
<evidence type="ECO:0000313" key="2">
    <source>
        <dbReference type="EMBL" id="RYR08559.1"/>
    </source>
</evidence>
<feature type="compositionally biased region" description="Polar residues" evidence="1">
    <location>
        <begin position="73"/>
        <end position="87"/>
    </location>
</feature>